<dbReference type="AlphaFoldDB" id="A0ABD5UIZ6"/>
<name>A0ABD5UIZ6_9EURY</name>
<reference evidence="1 2" key="1">
    <citation type="journal article" date="2019" name="Int. J. Syst. Evol. Microbiol.">
        <title>The Global Catalogue of Microorganisms (GCM) 10K type strain sequencing project: providing services to taxonomists for standard genome sequencing and annotation.</title>
        <authorList>
            <consortium name="The Broad Institute Genomics Platform"/>
            <consortium name="The Broad Institute Genome Sequencing Center for Infectious Disease"/>
            <person name="Wu L."/>
            <person name="Ma J."/>
        </authorList>
    </citation>
    <scope>NUCLEOTIDE SEQUENCE [LARGE SCALE GENOMIC DNA]</scope>
    <source>
        <strain evidence="1 2">Y73</strain>
    </source>
</reference>
<organism evidence="1 2">
    <name type="scientific">Halorubrum trueperi</name>
    <dbReference type="NCBI Taxonomy" id="2004704"/>
    <lineage>
        <taxon>Archaea</taxon>
        <taxon>Methanobacteriati</taxon>
        <taxon>Methanobacteriota</taxon>
        <taxon>Stenosarchaea group</taxon>
        <taxon>Halobacteria</taxon>
        <taxon>Halobacteriales</taxon>
        <taxon>Haloferacaceae</taxon>
        <taxon>Halorubrum</taxon>
    </lineage>
</organism>
<sequence length="95" mass="10875">MPISKPYTKATEAKIKSKVPQKAGVYELKSFGETKYIGSSKNLQERLLTQLGKDPNGFRFKTAGFLSNHKKMERAHYDRHVEKHGSAPDWNENRP</sequence>
<dbReference type="EMBL" id="JBHSXI010000001">
    <property type="protein sequence ID" value="MFC6888216.1"/>
    <property type="molecule type" value="Genomic_DNA"/>
</dbReference>
<proteinExistence type="predicted"/>
<dbReference type="Proteomes" id="UP001596333">
    <property type="component" value="Unassembled WGS sequence"/>
</dbReference>
<dbReference type="RefSeq" id="WP_379765000.1">
    <property type="nucleotide sequence ID" value="NZ_JBHSXI010000001.1"/>
</dbReference>
<evidence type="ECO:0000313" key="1">
    <source>
        <dbReference type="EMBL" id="MFC6888216.1"/>
    </source>
</evidence>
<comment type="caution">
    <text evidence="1">The sequence shown here is derived from an EMBL/GenBank/DDBJ whole genome shotgun (WGS) entry which is preliminary data.</text>
</comment>
<accession>A0ABD5UIZ6</accession>
<keyword evidence="2" id="KW-1185">Reference proteome</keyword>
<evidence type="ECO:0008006" key="3">
    <source>
        <dbReference type="Google" id="ProtNLM"/>
    </source>
</evidence>
<protein>
    <recommendedName>
        <fullName evidence="3">GIY-YIG nuclease family protein</fullName>
    </recommendedName>
</protein>
<gene>
    <name evidence="1" type="ORF">ACFQEY_03995</name>
</gene>
<dbReference type="Gene3D" id="3.40.1440.10">
    <property type="entry name" value="GIY-YIG endonuclease"/>
    <property type="match status" value="1"/>
</dbReference>
<evidence type="ECO:0000313" key="2">
    <source>
        <dbReference type="Proteomes" id="UP001596333"/>
    </source>
</evidence>
<dbReference type="InterPro" id="IPR035901">
    <property type="entry name" value="GIY-YIG_endonuc_sf"/>
</dbReference>